<feature type="compositionally biased region" description="Low complexity" evidence="1">
    <location>
        <begin position="109"/>
        <end position="120"/>
    </location>
</feature>
<feature type="compositionally biased region" description="Polar residues" evidence="1">
    <location>
        <begin position="96"/>
        <end position="107"/>
    </location>
</feature>
<feature type="domain" description="DUF4168" evidence="3">
    <location>
        <begin position="60"/>
        <end position="107"/>
    </location>
</feature>
<feature type="region of interest" description="Disordered" evidence="1">
    <location>
        <begin position="96"/>
        <end position="127"/>
    </location>
</feature>
<dbReference type="KEGG" id="spph:KFK14_14225"/>
<accession>A0A975Q467</accession>
<evidence type="ECO:0000313" key="4">
    <source>
        <dbReference type="EMBL" id="QUT08263.1"/>
    </source>
</evidence>
<dbReference type="Proteomes" id="UP000681425">
    <property type="component" value="Chromosome"/>
</dbReference>
<keyword evidence="5" id="KW-1185">Reference proteome</keyword>
<evidence type="ECO:0000256" key="1">
    <source>
        <dbReference type="SAM" id="MobiDB-lite"/>
    </source>
</evidence>
<feature type="chain" id="PRO_5037363485" evidence="2">
    <location>
        <begin position="19"/>
        <end position="127"/>
    </location>
</feature>
<reference evidence="4" key="1">
    <citation type="submission" date="2021-04" db="EMBL/GenBank/DDBJ databases">
        <title>Isolation of p-tert-butylphenol degrading bacteria Sphingobium phenoxybenzoativorans Tas13 from active sludge.</title>
        <authorList>
            <person name="Li Y."/>
        </authorList>
    </citation>
    <scope>NUCLEOTIDE SEQUENCE</scope>
    <source>
        <strain evidence="4">Tas13</strain>
    </source>
</reference>
<evidence type="ECO:0000259" key="3">
    <source>
        <dbReference type="Pfam" id="PF13767"/>
    </source>
</evidence>
<organism evidence="4 5">
    <name type="scientific">Sphingobium phenoxybenzoativorans</name>
    <dbReference type="NCBI Taxonomy" id="1592790"/>
    <lineage>
        <taxon>Bacteria</taxon>
        <taxon>Pseudomonadati</taxon>
        <taxon>Pseudomonadota</taxon>
        <taxon>Alphaproteobacteria</taxon>
        <taxon>Sphingomonadales</taxon>
        <taxon>Sphingomonadaceae</taxon>
        <taxon>Sphingobium</taxon>
    </lineage>
</organism>
<dbReference type="Pfam" id="PF13767">
    <property type="entry name" value="DUF4168"/>
    <property type="match status" value="1"/>
</dbReference>
<evidence type="ECO:0000313" key="5">
    <source>
        <dbReference type="Proteomes" id="UP000681425"/>
    </source>
</evidence>
<dbReference type="AlphaFoldDB" id="A0A975Q467"/>
<dbReference type="RefSeq" id="WP_212611154.1">
    <property type="nucleotide sequence ID" value="NZ_CP073910.1"/>
</dbReference>
<proteinExistence type="predicted"/>
<feature type="signal peptide" evidence="2">
    <location>
        <begin position="1"/>
        <end position="18"/>
    </location>
</feature>
<evidence type="ECO:0000256" key="2">
    <source>
        <dbReference type="SAM" id="SignalP"/>
    </source>
</evidence>
<protein>
    <submittedName>
        <fullName evidence="4">DUF4168 domain-containing protein</fullName>
    </submittedName>
</protein>
<sequence>MIMSILPLSAAGTAFAQAAAPAEPAAPAQAAPAPAAPAGATTFSDEEIQKFAAAAVELNKIQSDATVTAEQKQPKMLAAVQATGLDPQKFNAIGQAAQSDPALQQKIQAAASASPAAAPAPAAPPKQ</sequence>
<dbReference type="InterPro" id="IPR025433">
    <property type="entry name" value="DUF4168"/>
</dbReference>
<keyword evidence="2" id="KW-0732">Signal</keyword>
<dbReference type="EMBL" id="CP073910">
    <property type="protein sequence ID" value="QUT08263.1"/>
    <property type="molecule type" value="Genomic_DNA"/>
</dbReference>
<gene>
    <name evidence="4" type="ORF">KFK14_14225</name>
</gene>
<name>A0A975Q467_9SPHN</name>
<feature type="region of interest" description="Disordered" evidence="1">
    <location>
        <begin position="17"/>
        <end position="42"/>
    </location>
</feature>